<reference evidence="2" key="2">
    <citation type="submission" date="2020-09" db="EMBL/GenBank/DDBJ databases">
        <authorList>
            <person name="Sun Q."/>
            <person name="Zhou Y."/>
        </authorList>
    </citation>
    <scope>NUCLEOTIDE SEQUENCE</scope>
    <source>
        <strain evidence="2">CGMCC 1.10998</strain>
    </source>
</reference>
<evidence type="ECO:0000313" key="3">
    <source>
        <dbReference type="Proteomes" id="UP000637423"/>
    </source>
</evidence>
<dbReference type="InterPro" id="IPR014553">
    <property type="entry name" value="Aminopept"/>
</dbReference>
<sequence length="360" mass="40857">MKTRIRHFMAALLLPLLLSSLAACSQLGYYGQAAQGQISLLQNARSVDSLIASPETPQQLRNRLQAARQMRQFAVDELALPDNSSYRNYAQLKQPFVLWNVVATSSLSLTPLRWCFPVAGCVSYRGYYQHESALEFAQQLRSEGYDVRVEGVPAYSTLGWFNDPLISTFINAPDASLARLIFHELAHQVVYVKDDSAFNESFATAVEQAGVQRWLDKFGNEAMRSNYEKDEGRRKDFLALLRQYRSRLDALYKSNASDQQKLHDKAEIFQALQQDYQSIRSSWGAYAGYDRWFAEPLTNAHFVSVATYNDLVPGFQAMLLQSASFPEFYRSVKQLSERDKSSRNAQLQLLAKQQNAAKSP</sequence>
<protein>
    <submittedName>
        <fullName evidence="2">Aminopeptidase</fullName>
    </submittedName>
</protein>
<dbReference type="GO" id="GO:0004177">
    <property type="term" value="F:aminopeptidase activity"/>
    <property type="evidence" value="ECO:0007669"/>
    <property type="project" value="UniProtKB-KW"/>
</dbReference>
<accession>A0A916XL57</accession>
<dbReference type="Pfam" id="PF10023">
    <property type="entry name" value="Aminopep"/>
    <property type="match status" value="1"/>
</dbReference>
<dbReference type="EMBL" id="BMED01000002">
    <property type="protein sequence ID" value="GGC80193.1"/>
    <property type="molecule type" value="Genomic_DNA"/>
</dbReference>
<evidence type="ECO:0000256" key="1">
    <source>
        <dbReference type="SAM" id="SignalP"/>
    </source>
</evidence>
<name>A0A916XL57_9BURK</name>
<dbReference type="PROSITE" id="PS51257">
    <property type="entry name" value="PROKAR_LIPOPROTEIN"/>
    <property type="match status" value="1"/>
</dbReference>
<dbReference type="RefSeq" id="WP_229751115.1">
    <property type="nucleotide sequence ID" value="NZ_BMED01000002.1"/>
</dbReference>
<keyword evidence="2" id="KW-0378">Hydrolase</keyword>
<evidence type="ECO:0000313" key="2">
    <source>
        <dbReference type="EMBL" id="GGC80193.1"/>
    </source>
</evidence>
<dbReference type="Proteomes" id="UP000637423">
    <property type="component" value="Unassembled WGS sequence"/>
</dbReference>
<keyword evidence="2" id="KW-0031">Aminopeptidase</keyword>
<reference evidence="2" key="1">
    <citation type="journal article" date="2014" name="Int. J. Syst. Evol. Microbiol.">
        <title>Complete genome sequence of Corynebacterium casei LMG S-19264T (=DSM 44701T), isolated from a smear-ripened cheese.</title>
        <authorList>
            <consortium name="US DOE Joint Genome Institute (JGI-PGF)"/>
            <person name="Walter F."/>
            <person name="Albersmeier A."/>
            <person name="Kalinowski J."/>
            <person name="Ruckert C."/>
        </authorList>
    </citation>
    <scope>NUCLEOTIDE SEQUENCE</scope>
    <source>
        <strain evidence="2">CGMCC 1.10998</strain>
    </source>
</reference>
<proteinExistence type="predicted"/>
<keyword evidence="2" id="KW-0645">Protease</keyword>
<keyword evidence="3" id="KW-1185">Reference proteome</keyword>
<feature type="signal peptide" evidence="1">
    <location>
        <begin position="1"/>
        <end position="25"/>
    </location>
</feature>
<comment type="caution">
    <text evidence="2">The sequence shown here is derived from an EMBL/GenBank/DDBJ whole genome shotgun (WGS) entry which is preliminary data.</text>
</comment>
<keyword evidence="1" id="KW-0732">Signal</keyword>
<dbReference type="AlphaFoldDB" id="A0A916XL57"/>
<organism evidence="2 3">
    <name type="scientific">Undibacterium terreum</name>
    <dbReference type="NCBI Taxonomy" id="1224302"/>
    <lineage>
        <taxon>Bacteria</taxon>
        <taxon>Pseudomonadati</taxon>
        <taxon>Pseudomonadota</taxon>
        <taxon>Betaproteobacteria</taxon>
        <taxon>Burkholderiales</taxon>
        <taxon>Oxalobacteraceae</taxon>
        <taxon>Undibacterium</taxon>
    </lineage>
</organism>
<feature type="chain" id="PRO_5037366756" evidence="1">
    <location>
        <begin position="26"/>
        <end position="360"/>
    </location>
</feature>
<dbReference type="PIRSF" id="PIRSF029285">
    <property type="entry name" value="Aminopept"/>
    <property type="match status" value="1"/>
</dbReference>
<gene>
    <name evidence="2" type="ORF">GCM10011396_29340</name>
</gene>